<feature type="region of interest" description="Disordered" evidence="1">
    <location>
        <begin position="1036"/>
        <end position="1066"/>
    </location>
</feature>
<feature type="region of interest" description="Disordered" evidence="1">
    <location>
        <begin position="935"/>
        <end position="970"/>
    </location>
</feature>
<dbReference type="AlphaFoldDB" id="A0A0G4EMU5"/>
<feature type="region of interest" description="Disordered" evidence="1">
    <location>
        <begin position="859"/>
        <end position="920"/>
    </location>
</feature>
<reference evidence="2 3" key="1">
    <citation type="submission" date="2014-11" db="EMBL/GenBank/DDBJ databases">
        <authorList>
            <person name="Zhu J."/>
            <person name="Qi W."/>
            <person name="Song R."/>
        </authorList>
    </citation>
    <scope>NUCLEOTIDE SEQUENCE [LARGE SCALE GENOMIC DNA]</scope>
</reference>
<name>A0A0G4EMU5_VITBC</name>
<feature type="compositionally biased region" description="Low complexity" evidence="1">
    <location>
        <begin position="1079"/>
        <end position="1112"/>
    </location>
</feature>
<evidence type="ECO:0000313" key="3">
    <source>
        <dbReference type="Proteomes" id="UP000041254"/>
    </source>
</evidence>
<accession>A0A0G4EMU5</accession>
<feature type="region of interest" description="Disordered" evidence="1">
    <location>
        <begin position="374"/>
        <end position="425"/>
    </location>
</feature>
<feature type="compositionally biased region" description="Low complexity" evidence="1">
    <location>
        <begin position="393"/>
        <end position="410"/>
    </location>
</feature>
<sequence>MRAPPGAVLQPIAVESWLAWQKEALQPLSRGQARCSGPPPSSSPSRTTRILQNAWQNRQGVRPFIKDPYEQTMPTDLTPIGPRLPSIGGAINRMDPRIEPPHLHLSDGGVRLHQELNKSREGGTRMVGIGPLEASTPVDMYEKQVARSGVDLEASARAAQGGVTVNTEKGLDELTSKTDGVGGFVQSVPLNVLSRTPPAANLVKLHHYLHVEAPRQTEWAAKIVFKEDQPPRPPPIRVQTRPAPEELTPPSPFQYSDGSAIDYHRDFTRKMMAWQRAVLDRNATRIQRAWRQRGGKKLSFWRGKPMERLSAKANRFMDGWKTAQKTAKERNEEEQLRVQERAATLFKDWIPSEEKPPVEALLRPATAPVAPSAVEGLLGEPSPPPAAIADLISGRPSAAPSAPPSASRAPQGLLPETPSAVQGLVSPPSAIEGLVSEQQPPPTLAGLVDEERPAIAGLLPEYGEAPSALAGLVPSAVSTSPREERRRVSEETLQQMSVLLRRAEERRRKQRTEEQHDRASSIREQFRTVRPVAFHQMRMREELHRTEDRRRKSIRQKSAKKAKVEGKARRRSLLEGLLGPTQLADFFAPPTRTTPVTPAMIPPPAAVSEEEGLQRQTAARDIQRAFRGSLVRQETSARKARLAHEVLFGFEVKLGHLLVCLVQQLEWGEAALYIQRHFRGMRGRKMAATRRKEEQERQAALCIQRLFRGRKGKTIATKIRHDRLKHDSAVRIQRLFRGRKARERADQMRSQELASGHLSFLSMDRILENLQRRLETVAENERQVMGKAPPSVSAPPTRRPTPIRRPPFATTLPEEVLERRPPERPAIHRPLEGTVQPQSAVVAEVHTLTNEILELLGQPPTELPSYQPQPPQEEEKSDGELQVAEERESVKEEAAEREDEERLELEPANRASDKPSRRTTLMSKVAFATLAFMRPPPEKKGKKKRAPMPMPAITKKGQRRDSKERDVSPVHVRLMRRQLERVERERVFQRRRDMLNLFTVQATAPDEHRQRSIATPGNDVQKLMRSVKAFQTAKAMAYQAAKGDGGKGKEPPPEGGKAAEAQPSAAAKAASKLKRVTVAAAARAAGPASSGRWGSEAESSAPSAESSSSSSEVDAKQFSRLRALTTAQRFAR</sequence>
<evidence type="ECO:0000256" key="1">
    <source>
        <dbReference type="SAM" id="MobiDB-lite"/>
    </source>
</evidence>
<dbReference type="EMBL" id="CDMY01000271">
    <property type="protein sequence ID" value="CEL98491.1"/>
    <property type="molecule type" value="Genomic_DNA"/>
</dbReference>
<feature type="region of interest" description="Disordered" evidence="1">
    <location>
        <begin position="539"/>
        <end position="569"/>
    </location>
</feature>
<dbReference type="SMART" id="SM00015">
    <property type="entry name" value="IQ"/>
    <property type="match status" value="4"/>
</dbReference>
<feature type="region of interest" description="Disordered" evidence="1">
    <location>
        <begin position="501"/>
        <end position="524"/>
    </location>
</feature>
<gene>
    <name evidence="2" type="ORF">Vbra_5277</name>
</gene>
<keyword evidence="3" id="KW-1185">Reference proteome</keyword>
<feature type="compositionally biased region" description="Basic residues" evidence="1">
    <location>
        <begin position="551"/>
        <end position="561"/>
    </location>
</feature>
<proteinExistence type="predicted"/>
<feature type="compositionally biased region" description="Basic and acidic residues" evidence="1">
    <location>
        <begin position="539"/>
        <end position="550"/>
    </location>
</feature>
<feature type="region of interest" description="Disordered" evidence="1">
    <location>
        <begin position="28"/>
        <end position="48"/>
    </location>
</feature>
<feature type="region of interest" description="Disordered" evidence="1">
    <location>
        <begin position="782"/>
        <end position="835"/>
    </location>
</feature>
<organism evidence="2 3">
    <name type="scientific">Vitrella brassicaformis (strain CCMP3155)</name>
    <dbReference type="NCBI Taxonomy" id="1169540"/>
    <lineage>
        <taxon>Eukaryota</taxon>
        <taxon>Sar</taxon>
        <taxon>Alveolata</taxon>
        <taxon>Colpodellida</taxon>
        <taxon>Vitrellaceae</taxon>
        <taxon>Vitrella</taxon>
    </lineage>
</organism>
<dbReference type="PANTHER" id="PTHR48125">
    <property type="entry name" value="LP07818P1"/>
    <property type="match status" value="1"/>
</dbReference>
<evidence type="ECO:0000313" key="2">
    <source>
        <dbReference type="EMBL" id="CEL98491.1"/>
    </source>
</evidence>
<protein>
    <submittedName>
        <fullName evidence="2">Uncharacterized protein</fullName>
    </submittedName>
</protein>
<feature type="compositionally biased region" description="Basic and acidic residues" evidence="1">
    <location>
        <begin position="816"/>
        <end position="831"/>
    </location>
</feature>
<dbReference type="Gene3D" id="1.20.5.190">
    <property type="match status" value="2"/>
</dbReference>
<dbReference type="InParanoid" id="A0A0G4EMU5"/>
<dbReference type="Pfam" id="PF00612">
    <property type="entry name" value="IQ"/>
    <property type="match status" value="2"/>
</dbReference>
<feature type="region of interest" description="Disordered" evidence="1">
    <location>
        <begin position="1079"/>
        <end position="1132"/>
    </location>
</feature>
<dbReference type="VEuPathDB" id="CryptoDB:Vbra_5277"/>
<feature type="compositionally biased region" description="Basic and acidic residues" evidence="1">
    <location>
        <begin position="884"/>
        <end position="894"/>
    </location>
</feature>
<feature type="compositionally biased region" description="Basic and acidic residues" evidence="1">
    <location>
        <begin position="959"/>
        <end position="968"/>
    </location>
</feature>
<dbReference type="PANTHER" id="PTHR48125:SF12">
    <property type="entry name" value="AT HOOK TRANSCRIPTION FACTOR FAMILY-RELATED"/>
    <property type="match status" value="1"/>
</dbReference>
<dbReference type="Proteomes" id="UP000041254">
    <property type="component" value="Unassembled WGS sequence"/>
</dbReference>
<feature type="compositionally biased region" description="Low complexity" evidence="1">
    <location>
        <begin position="1055"/>
        <end position="1066"/>
    </location>
</feature>
<feature type="region of interest" description="Disordered" evidence="1">
    <location>
        <begin position="227"/>
        <end position="255"/>
    </location>
</feature>
<feature type="compositionally biased region" description="Basic and acidic residues" evidence="1">
    <location>
        <begin position="904"/>
        <end position="916"/>
    </location>
</feature>
<dbReference type="PROSITE" id="PS50096">
    <property type="entry name" value="IQ"/>
    <property type="match status" value="3"/>
</dbReference>
<dbReference type="InterPro" id="IPR000048">
    <property type="entry name" value="IQ_motif_EF-hand-BS"/>
</dbReference>